<dbReference type="AlphaFoldDB" id="A0A511ZHP4"/>
<feature type="signal peptide" evidence="5">
    <location>
        <begin position="1"/>
        <end position="24"/>
    </location>
</feature>
<dbReference type="RefSeq" id="WP_147209989.1">
    <property type="nucleotide sequence ID" value="NZ_BJYM01000006.1"/>
</dbReference>
<dbReference type="EMBL" id="BJYM01000006">
    <property type="protein sequence ID" value="GEN86962.1"/>
    <property type="molecule type" value="Genomic_DNA"/>
</dbReference>
<feature type="chain" id="PRO_5021970710" evidence="5">
    <location>
        <begin position="25"/>
        <end position="430"/>
    </location>
</feature>
<evidence type="ECO:0000256" key="5">
    <source>
        <dbReference type="SAM" id="SignalP"/>
    </source>
</evidence>
<evidence type="ECO:0000313" key="6">
    <source>
        <dbReference type="EMBL" id="GEN86962.1"/>
    </source>
</evidence>
<dbReference type="OrthoDB" id="9795467at2"/>
<gene>
    <name evidence="6" type="ORF">OSO01_17010</name>
</gene>
<protein>
    <submittedName>
        <fullName evidence="6">ABC transporter substrate-binding protein</fullName>
    </submittedName>
</protein>
<evidence type="ECO:0000256" key="4">
    <source>
        <dbReference type="ARBA" id="ARBA00022729"/>
    </source>
</evidence>
<dbReference type="CDD" id="cd14748">
    <property type="entry name" value="PBP2_UgpB"/>
    <property type="match status" value="1"/>
</dbReference>
<dbReference type="InterPro" id="IPR050490">
    <property type="entry name" value="Bact_solute-bd_prot1"/>
</dbReference>
<name>A0A511ZHP4_9BACI</name>
<dbReference type="Proteomes" id="UP000321558">
    <property type="component" value="Unassembled WGS sequence"/>
</dbReference>
<sequence length="430" mass="47540">MKRWLQIALFIILISFLAACNSEAAGNESNEDGKTVIEYWHVNAETQGGQTVTELVEEFNAQSDTVEVVAKYNPDMYKGLMQNMQAEAAAGNSPAVVQIGWAFMDYFSGNFEYTPPQNVIDEHFPDDATFLEDHFLPNVMDLAKNSDGEQVGVPYSLSTPVLYINKDILREAGLDTDGPQTWEEVKEFSEVIKEETGNYGLYFQEPADNWATQALLESNGASFIKDGQAAFASEEGIEAYQFLTDMIVEDETALHIGWDQGVQSFIDGSVAMAYTTIAQRSNIQDNAQFDVAAVESPAWEGKEVKLPAGGAMLAITAQEEEEQKAAWEFMSYLYSVEAMAEWTKGTGYVPPRHDVSEAENGLNTYLEENEMMTPAINQMDGVVPWASFPGNAGLQAEQMLLDLREQLLEGSISPEEGLKTTQDEINALLP</sequence>
<keyword evidence="3" id="KW-0813">Transport</keyword>
<evidence type="ECO:0000313" key="7">
    <source>
        <dbReference type="Proteomes" id="UP000321558"/>
    </source>
</evidence>
<dbReference type="SUPFAM" id="SSF53850">
    <property type="entry name" value="Periplasmic binding protein-like II"/>
    <property type="match status" value="1"/>
</dbReference>
<proteinExistence type="inferred from homology"/>
<reference evidence="6 7" key="1">
    <citation type="submission" date="2019-07" db="EMBL/GenBank/DDBJ databases">
        <title>Whole genome shotgun sequence of Oceanobacillus sojae NBRC 105379.</title>
        <authorList>
            <person name="Hosoyama A."/>
            <person name="Uohara A."/>
            <person name="Ohji S."/>
            <person name="Ichikawa N."/>
        </authorList>
    </citation>
    <scope>NUCLEOTIDE SEQUENCE [LARGE SCALE GENOMIC DNA]</scope>
    <source>
        <strain evidence="6 7">NBRC 105379</strain>
    </source>
</reference>
<dbReference type="InterPro" id="IPR006059">
    <property type="entry name" value="SBP"/>
</dbReference>
<dbReference type="GO" id="GO:0030313">
    <property type="term" value="C:cell envelope"/>
    <property type="evidence" value="ECO:0007669"/>
    <property type="project" value="UniProtKB-SubCell"/>
</dbReference>
<comment type="subcellular location">
    <subcellularLocation>
        <location evidence="1">Cell envelope</location>
    </subcellularLocation>
</comment>
<organism evidence="6 7">
    <name type="scientific">Oceanobacillus sojae</name>
    <dbReference type="NCBI Taxonomy" id="582851"/>
    <lineage>
        <taxon>Bacteria</taxon>
        <taxon>Bacillati</taxon>
        <taxon>Bacillota</taxon>
        <taxon>Bacilli</taxon>
        <taxon>Bacillales</taxon>
        <taxon>Bacillaceae</taxon>
        <taxon>Oceanobacillus</taxon>
    </lineage>
</organism>
<evidence type="ECO:0000256" key="2">
    <source>
        <dbReference type="ARBA" id="ARBA00008520"/>
    </source>
</evidence>
<dbReference type="PANTHER" id="PTHR43649:SF31">
    <property type="entry name" value="SN-GLYCEROL-3-PHOSPHATE-BINDING PERIPLASMIC PROTEIN UGPB"/>
    <property type="match status" value="1"/>
</dbReference>
<accession>A0A511ZHP4</accession>
<dbReference type="PROSITE" id="PS51257">
    <property type="entry name" value="PROKAR_LIPOPROTEIN"/>
    <property type="match status" value="1"/>
</dbReference>
<comment type="caution">
    <text evidence="6">The sequence shown here is derived from an EMBL/GenBank/DDBJ whole genome shotgun (WGS) entry which is preliminary data.</text>
</comment>
<dbReference type="Pfam" id="PF13416">
    <property type="entry name" value="SBP_bac_8"/>
    <property type="match status" value="1"/>
</dbReference>
<comment type="similarity">
    <text evidence="2">Belongs to the bacterial solute-binding protein 1 family.</text>
</comment>
<evidence type="ECO:0000256" key="3">
    <source>
        <dbReference type="ARBA" id="ARBA00022448"/>
    </source>
</evidence>
<dbReference type="PANTHER" id="PTHR43649">
    <property type="entry name" value="ARABINOSE-BINDING PROTEIN-RELATED"/>
    <property type="match status" value="1"/>
</dbReference>
<dbReference type="Gene3D" id="3.40.190.10">
    <property type="entry name" value="Periplasmic binding protein-like II"/>
    <property type="match status" value="2"/>
</dbReference>
<keyword evidence="7" id="KW-1185">Reference proteome</keyword>
<keyword evidence="4 5" id="KW-0732">Signal</keyword>
<evidence type="ECO:0000256" key="1">
    <source>
        <dbReference type="ARBA" id="ARBA00004196"/>
    </source>
</evidence>